<comment type="caution">
    <text evidence="11">The sequence shown here is derived from an EMBL/GenBank/DDBJ whole genome shotgun (WGS) entry which is preliminary data.</text>
</comment>
<dbReference type="Pfam" id="PF03800">
    <property type="entry name" value="Nuf2"/>
    <property type="match status" value="1"/>
</dbReference>
<keyword evidence="12" id="KW-1185">Reference proteome</keyword>
<evidence type="ECO:0000313" key="11">
    <source>
        <dbReference type="EMBL" id="GKV42858.1"/>
    </source>
</evidence>
<protein>
    <recommendedName>
        <fullName evidence="10">Kinetochore protein Nuf2 N-terminal domain-containing protein</fullName>
    </recommendedName>
</protein>
<dbReference type="InterPro" id="IPR005549">
    <property type="entry name" value="Kinetochore_Nuf2_N"/>
</dbReference>
<evidence type="ECO:0000256" key="7">
    <source>
        <dbReference type="ARBA" id="ARBA00023306"/>
    </source>
</evidence>
<proteinExistence type="inferred from homology"/>
<accession>A0AAV5M1M3</accession>
<keyword evidence="4" id="KW-0132">Cell division</keyword>
<comment type="similarity">
    <text evidence="2">Belongs to the NUF2 family.</text>
</comment>
<dbReference type="PANTHER" id="PTHR48441:SF1">
    <property type="entry name" value="NT-3"/>
    <property type="match status" value="1"/>
</dbReference>
<evidence type="ECO:0000256" key="8">
    <source>
        <dbReference type="ARBA" id="ARBA00023328"/>
    </source>
</evidence>
<dbReference type="EMBL" id="BPVZ01000162">
    <property type="protein sequence ID" value="GKV42858.1"/>
    <property type="molecule type" value="Genomic_DNA"/>
</dbReference>
<feature type="coiled-coil region" evidence="9">
    <location>
        <begin position="54"/>
        <end position="184"/>
    </location>
</feature>
<dbReference type="InterPro" id="IPR038275">
    <property type="entry name" value="Nuf2_N_sf"/>
</dbReference>
<comment type="subcellular location">
    <subcellularLocation>
        <location evidence="1">Chromosome</location>
        <location evidence="1">Centromere</location>
    </subcellularLocation>
</comment>
<dbReference type="Gene3D" id="1.10.418.60">
    <property type="entry name" value="Ncd80 complex, Nuf2 subunit"/>
    <property type="match status" value="1"/>
</dbReference>
<keyword evidence="7" id="KW-0131">Cell cycle</keyword>
<dbReference type="GO" id="GO:0051301">
    <property type="term" value="P:cell division"/>
    <property type="evidence" value="ECO:0007669"/>
    <property type="project" value="UniProtKB-KW"/>
</dbReference>
<feature type="domain" description="Kinetochore protein Nuf2 N-terminal" evidence="10">
    <location>
        <begin position="1"/>
        <end position="60"/>
    </location>
</feature>
<evidence type="ECO:0000259" key="10">
    <source>
        <dbReference type="Pfam" id="PF03800"/>
    </source>
</evidence>
<evidence type="ECO:0000256" key="3">
    <source>
        <dbReference type="ARBA" id="ARBA00022454"/>
    </source>
</evidence>
<dbReference type="Proteomes" id="UP001054252">
    <property type="component" value="Unassembled WGS sequence"/>
</dbReference>
<evidence type="ECO:0000256" key="2">
    <source>
        <dbReference type="ARBA" id="ARBA00005498"/>
    </source>
</evidence>
<evidence type="ECO:0000256" key="4">
    <source>
        <dbReference type="ARBA" id="ARBA00022618"/>
    </source>
</evidence>
<evidence type="ECO:0000256" key="9">
    <source>
        <dbReference type="SAM" id="Coils"/>
    </source>
</evidence>
<reference evidence="11 12" key="1">
    <citation type="journal article" date="2021" name="Commun. Biol.">
        <title>The genome of Shorea leprosula (Dipterocarpaceae) highlights the ecological relevance of drought in aseasonal tropical rainforests.</title>
        <authorList>
            <person name="Ng K.K.S."/>
            <person name="Kobayashi M.J."/>
            <person name="Fawcett J.A."/>
            <person name="Hatakeyama M."/>
            <person name="Paape T."/>
            <person name="Ng C.H."/>
            <person name="Ang C.C."/>
            <person name="Tnah L.H."/>
            <person name="Lee C.T."/>
            <person name="Nishiyama T."/>
            <person name="Sese J."/>
            <person name="O'Brien M.J."/>
            <person name="Copetti D."/>
            <person name="Mohd Noor M.I."/>
            <person name="Ong R.C."/>
            <person name="Putra M."/>
            <person name="Sireger I.Z."/>
            <person name="Indrioko S."/>
            <person name="Kosugi Y."/>
            <person name="Izuno A."/>
            <person name="Isagi Y."/>
            <person name="Lee S.L."/>
            <person name="Shimizu K.K."/>
        </authorList>
    </citation>
    <scope>NUCLEOTIDE SEQUENCE [LARGE SCALE GENOMIC DNA]</scope>
    <source>
        <strain evidence="11">214</strain>
    </source>
</reference>
<dbReference type="GO" id="GO:0031262">
    <property type="term" value="C:Ndc80 complex"/>
    <property type="evidence" value="ECO:0007669"/>
    <property type="project" value="InterPro"/>
</dbReference>
<name>A0AAV5M1M3_9ROSI</name>
<evidence type="ECO:0000313" key="12">
    <source>
        <dbReference type="Proteomes" id="UP001054252"/>
    </source>
</evidence>
<dbReference type="AlphaFoldDB" id="A0AAV5M1M3"/>
<keyword evidence="6 9" id="KW-0175">Coiled coil</keyword>
<evidence type="ECO:0000256" key="5">
    <source>
        <dbReference type="ARBA" id="ARBA00022776"/>
    </source>
</evidence>
<evidence type="ECO:0000256" key="1">
    <source>
        <dbReference type="ARBA" id="ARBA00004584"/>
    </source>
</evidence>
<dbReference type="PANTHER" id="PTHR48441">
    <property type="match status" value="1"/>
</dbReference>
<keyword evidence="5" id="KW-0498">Mitosis</keyword>
<evidence type="ECO:0000256" key="6">
    <source>
        <dbReference type="ARBA" id="ARBA00023054"/>
    </source>
</evidence>
<keyword evidence="3" id="KW-0158">Chromosome</keyword>
<sequence length="194" mass="22514">MNLYSRIRDVVSSLDCPMQFNLKDLIKPDATRTEFFISAIVNFCLHKDTKLNLLRPLVEDLNQLDEKRKEWEAKICQLNAEIVGYNEARARELPIVQEVDAKVKELHQTIAGLNSRQMSLKAFYRNLRDKTKEMEEKSVQENANLRSKIVQSPDKLQRALEEKKAALEEAKNAERSAMQSFQEKTAILEVYTEI</sequence>
<gene>
    <name evidence="11" type="ORF">SLEP1_g50221</name>
</gene>
<organism evidence="11 12">
    <name type="scientific">Rubroshorea leprosula</name>
    <dbReference type="NCBI Taxonomy" id="152421"/>
    <lineage>
        <taxon>Eukaryota</taxon>
        <taxon>Viridiplantae</taxon>
        <taxon>Streptophyta</taxon>
        <taxon>Embryophyta</taxon>
        <taxon>Tracheophyta</taxon>
        <taxon>Spermatophyta</taxon>
        <taxon>Magnoliopsida</taxon>
        <taxon>eudicotyledons</taxon>
        <taxon>Gunneridae</taxon>
        <taxon>Pentapetalae</taxon>
        <taxon>rosids</taxon>
        <taxon>malvids</taxon>
        <taxon>Malvales</taxon>
        <taxon>Dipterocarpaceae</taxon>
        <taxon>Rubroshorea</taxon>
    </lineage>
</organism>
<keyword evidence="8" id="KW-0137">Centromere</keyword>